<protein>
    <submittedName>
        <fullName evidence="1">Uncharacterized protein</fullName>
    </submittedName>
</protein>
<gene>
    <name evidence="1" type="ORF">ABEG18_06960</name>
</gene>
<dbReference type="AlphaFoldDB" id="A0AAU7JKC5"/>
<sequence length="72" mass="7385">MAAQMERIGALRAAPANTWVAVTDRTAADVQRIVSLALSASAQVSVMRADSSSVTWARSTLEAAQGALAPAS</sequence>
<dbReference type="RefSeq" id="WP_406857359.1">
    <property type="nucleotide sequence ID" value="NZ_CP157484.1"/>
</dbReference>
<name>A0AAU7JKC5_9HYPH</name>
<proteinExistence type="predicted"/>
<evidence type="ECO:0000313" key="1">
    <source>
        <dbReference type="EMBL" id="XBO40499.1"/>
    </source>
</evidence>
<reference evidence="1" key="1">
    <citation type="submission" date="2024-05" db="EMBL/GenBank/DDBJ databases">
        <authorList>
            <person name="Kim S."/>
            <person name="Heo J."/>
            <person name="Choi H."/>
            <person name="Choi Y."/>
            <person name="Kwon S.-W."/>
            <person name="Kim Y."/>
        </authorList>
    </citation>
    <scope>NUCLEOTIDE SEQUENCE</scope>
    <source>
        <strain evidence="1">KACC 23698</strain>
    </source>
</reference>
<accession>A0AAU7JKC5</accession>
<organism evidence="1">
    <name type="scientific">Alsobacter sp. KACC 23698</name>
    <dbReference type="NCBI Taxonomy" id="3149229"/>
    <lineage>
        <taxon>Bacteria</taxon>
        <taxon>Pseudomonadati</taxon>
        <taxon>Pseudomonadota</taxon>
        <taxon>Alphaproteobacteria</taxon>
        <taxon>Hyphomicrobiales</taxon>
        <taxon>Alsobacteraceae</taxon>
        <taxon>Alsobacter</taxon>
    </lineage>
</organism>
<dbReference type="EMBL" id="CP157484">
    <property type="protein sequence ID" value="XBO40499.1"/>
    <property type="molecule type" value="Genomic_DNA"/>
</dbReference>